<sequence length="142" mass="16407">MYLTYLWDPNYNPSIYNVIDLAQNNSTDVWLLSSGDWTFSGLGNYIYRMTSEGKVLEFRIFDYLNSNFMTNYMIGKMAVDIDNMVWMTATDGGMYVITPERRITPFSWAPNLAYLPSEMTASPYDRTVAMGEINIITLIKKK</sequence>
<organism evidence="1 2">
    <name type="scientific">Candidatus Roizmanbacteria bacterium RIFCSPHIGHO2_01_FULL_39_12b</name>
    <dbReference type="NCBI Taxonomy" id="1802030"/>
    <lineage>
        <taxon>Bacteria</taxon>
        <taxon>Candidatus Roizmaniibacteriota</taxon>
    </lineage>
</organism>
<reference evidence="1 2" key="1">
    <citation type="journal article" date="2016" name="Nat. Commun.">
        <title>Thousands of microbial genomes shed light on interconnected biogeochemical processes in an aquifer system.</title>
        <authorList>
            <person name="Anantharaman K."/>
            <person name="Brown C.T."/>
            <person name="Hug L.A."/>
            <person name="Sharon I."/>
            <person name="Castelle C.J."/>
            <person name="Probst A.J."/>
            <person name="Thomas B.C."/>
            <person name="Singh A."/>
            <person name="Wilkins M.J."/>
            <person name="Karaoz U."/>
            <person name="Brodie E.L."/>
            <person name="Williams K.H."/>
            <person name="Hubbard S.S."/>
            <person name="Banfield J.F."/>
        </authorList>
    </citation>
    <scope>NUCLEOTIDE SEQUENCE [LARGE SCALE GENOMIC DNA]</scope>
</reference>
<gene>
    <name evidence="1" type="ORF">A2690_01450</name>
</gene>
<dbReference type="EMBL" id="MFZF01000008">
    <property type="protein sequence ID" value="OGK16957.1"/>
    <property type="molecule type" value="Genomic_DNA"/>
</dbReference>
<evidence type="ECO:0000313" key="1">
    <source>
        <dbReference type="EMBL" id="OGK16957.1"/>
    </source>
</evidence>
<dbReference type="Proteomes" id="UP000178372">
    <property type="component" value="Unassembled WGS sequence"/>
</dbReference>
<dbReference type="AlphaFoldDB" id="A0A1F7GDK8"/>
<name>A0A1F7GDK8_9BACT</name>
<comment type="caution">
    <text evidence="1">The sequence shown here is derived from an EMBL/GenBank/DDBJ whole genome shotgun (WGS) entry which is preliminary data.</text>
</comment>
<accession>A0A1F7GDK8</accession>
<evidence type="ECO:0000313" key="2">
    <source>
        <dbReference type="Proteomes" id="UP000178372"/>
    </source>
</evidence>
<proteinExistence type="predicted"/>
<protein>
    <submittedName>
        <fullName evidence="1">Uncharacterized protein</fullName>
    </submittedName>
</protein>
<dbReference type="SUPFAM" id="SSF63829">
    <property type="entry name" value="Calcium-dependent phosphotriesterase"/>
    <property type="match status" value="1"/>
</dbReference>